<dbReference type="InterPro" id="IPR011049">
    <property type="entry name" value="Serralysin-like_metalloprot_C"/>
</dbReference>
<name>A0ABN8SFS9_9CNID</name>
<gene>
    <name evidence="2" type="ORF">PEVE_00019008</name>
</gene>
<organism evidence="2 3">
    <name type="scientific">Porites evermanni</name>
    <dbReference type="NCBI Taxonomy" id="104178"/>
    <lineage>
        <taxon>Eukaryota</taxon>
        <taxon>Metazoa</taxon>
        <taxon>Cnidaria</taxon>
        <taxon>Anthozoa</taxon>
        <taxon>Hexacorallia</taxon>
        <taxon>Scleractinia</taxon>
        <taxon>Fungiina</taxon>
        <taxon>Poritidae</taxon>
        <taxon>Porites</taxon>
    </lineage>
</organism>
<evidence type="ECO:0000313" key="2">
    <source>
        <dbReference type="EMBL" id="CAH3189045.1"/>
    </source>
</evidence>
<protein>
    <submittedName>
        <fullName evidence="2">Uncharacterized protein</fullName>
    </submittedName>
</protein>
<reference evidence="2 3" key="1">
    <citation type="submission" date="2022-05" db="EMBL/GenBank/DDBJ databases">
        <authorList>
            <consortium name="Genoscope - CEA"/>
            <person name="William W."/>
        </authorList>
    </citation>
    <scope>NUCLEOTIDE SEQUENCE [LARGE SCALE GENOMIC DNA]</scope>
</reference>
<proteinExistence type="predicted"/>
<feature type="region of interest" description="Disordered" evidence="1">
    <location>
        <begin position="1"/>
        <end position="52"/>
    </location>
</feature>
<accession>A0ABN8SFS9</accession>
<feature type="compositionally biased region" description="Polar residues" evidence="1">
    <location>
        <begin position="1"/>
        <end position="13"/>
    </location>
</feature>
<comment type="caution">
    <text evidence="2">The sequence shown here is derived from an EMBL/GenBank/DDBJ whole genome shotgun (WGS) entry which is preliminary data.</text>
</comment>
<evidence type="ECO:0000256" key="1">
    <source>
        <dbReference type="SAM" id="MobiDB-lite"/>
    </source>
</evidence>
<keyword evidence="3" id="KW-1185">Reference proteome</keyword>
<dbReference type="SUPFAM" id="SSF101967">
    <property type="entry name" value="Adhesin YadA, collagen-binding domain"/>
    <property type="match status" value="1"/>
</dbReference>
<evidence type="ECO:0000313" key="3">
    <source>
        <dbReference type="Proteomes" id="UP001159427"/>
    </source>
</evidence>
<feature type="non-terminal residue" evidence="2">
    <location>
        <position position="126"/>
    </location>
</feature>
<sequence length="126" mass="13017">MGIFNQQPNYQSHSKGKQGITGPQGPPGVAVPIGPSGAQGVPGLRGPTGASGTCFNLTSDGNYDTTNKKLTNMAKGTTSNDAVIKQQLDTKLSLSGGLMTGNLDMNNKRIYNVAQPNGDNQPATKV</sequence>
<dbReference type="EMBL" id="CALNXI010002573">
    <property type="protein sequence ID" value="CAH3189045.1"/>
    <property type="molecule type" value="Genomic_DNA"/>
</dbReference>
<dbReference type="Proteomes" id="UP001159427">
    <property type="component" value="Unassembled WGS sequence"/>
</dbReference>